<reference evidence="2" key="1">
    <citation type="journal article" date="2015" name="Genome Announc.">
        <title>Draft Genome Sequence of Thiostrepton-Producing Streptomyces azureus ATCC 14921.</title>
        <authorList>
            <person name="Sakihara K."/>
            <person name="Maeda J."/>
            <person name="Tashiro K."/>
            <person name="Fujino Y."/>
            <person name="Kuhara S."/>
            <person name="Ohshima T."/>
            <person name="Ogata S."/>
            <person name="Doi K."/>
        </authorList>
    </citation>
    <scope>NUCLEOTIDE SEQUENCE [LARGE SCALE GENOMIC DNA]</scope>
    <source>
        <strain evidence="2">ATCC14921</strain>
    </source>
</reference>
<accession>A0A0K8PPF4</accession>
<feature type="transmembrane region" description="Helical" evidence="1">
    <location>
        <begin position="151"/>
        <end position="172"/>
    </location>
</feature>
<sequence length="219" mass="23181">MSDGGAPVSKRHVQKMLRQMASGEPVEVAPAMASMKKLARLAFIAEQFGYEYADIWQGGGPQGNGYVMLIVPDPRPQARARAAQNWAQYPNASDGVALPPVVPEAIELLKARITFDITARYSDKQRMVLAGVGTVPLAVLLGFTLSAGTTAVVLAGIVWAGLIALVPVGLVVNRRFRAKYAALLQAAGFTLVTDQNGRPRYVPPGGHLPGHGNPFPGGT</sequence>
<feature type="transmembrane region" description="Helical" evidence="1">
    <location>
        <begin position="127"/>
        <end position="145"/>
    </location>
</feature>
<dbReference type="PATRIC" id="fig|146537.3.peg.4838"/>
<evidence type="ECO:0000313" key="2">
    <source>
        <dbReference type="EMBL" id="GAP49736.1"/>
    </source>
</evidence>
<dbReference type="EMBL" id="DF968310">
    <property type="protein sequence ID" value="GAP49736.1"/>
    <property type="molecule type" value="Genomic_DNA"/>
</dbReference>
<gene>
    <name evidence="2" type="ORF">SAZU_4598</name>
</gene>
<organism evidence="2 3">
    <name type="scientific">Streptomyces azureus</name>
    <dbReference type="NCBI Taxonomy" id="146537"/>
    <lineage>
        <taxon>Bacteria</taxon>
        <taxon>Bacillati</taxon>
        <taxon>Actinomycetota</taxon>
        <taxon>Actinomycetes</taxon>
        <taxon>Kitasatosporales</taxon>
        <taxon>Streptomycetaceae</taxon>
        <taxon>Streptomyces</taxon>
    </lineage>
</organism>
<keyword evidence="1" id="KW-1133">Transmembrane helix</keyword>
<proteinExistence type="predicted"/>
<keyword evidence="1" id="KW-0472">Membrane</keyword>
<evidence type="ECO:0000256" key="1">
    <source>
        <dbReference type="SAM" id="Phobius"/>
    </source>
</evidence>
<dbReference type="AlphaFoldDB" id="A0A0K8PPF4"/>
<dbReference type="Proteomes" id="UP000053859">
    <property type="component" value="Unassembled WGS sequence"/>
</dbReference>
<name>A0A0K8PPF4_STRAJ</name>
<evidence type="ECO:0000313" key="3">
    <source>
        <dbReference type="Proteomes" id="UP000053859"/>
    </source>
</evidence>
<keyword evidence="3" id="KW-1185">Reference proteome</keyword>
<keyword evidence="1" id="KW-0812">Transmembrane</keyword>
<protein>
    <submittedName>
        <fullName evidence="2">Integral membrane protein</fullName>
    </submittedName>
</protein>